<gene>
    <name evidence="1" type="ORF">NQ317_001081</name>
</gene>
<comment type="caution">
    <text evidence="1">The sequence shown here is derived from an EMBL/GenBank/DDBJ whole genome shotgun (WGS) entry which is preliminary data.</text>
</comment>
<keyword evidence="2" id="KW-1185">Reference proteome</keyword>
<sequence length="105" mass="11904">MIHIYDPPHLLKGIKNNLLTKNLIWETEDGKLTDKVVLRVSKEKSPVDSKVVGTAKVLKFLDNLFDSCNGHTLFPKSGKDLKCSISSTSKHNKFWIEARHNLSNM</sequence>
<dbReference type="EMBL" id="JAPWTJ010000322">
    <property type="protein sequence ID" value="KAJ8979680.1"/>
    <property type="molecule type" value="Genomic_DNA"/>
</dbReference>
<dbReference type="Proteomes" id="UP001162164">
    <property type="component" value="Unassembled WGS sequence"/>
</dbReference>
<evidence type="ECO:0008006" key="3">
    <source>
        <dbReference type="Google" id="ProtNLM"/>
    </source>
</evidence>
<evidence type="ECO:0000313" key="2">
    <source>
        <dbReference type="Proteomes" id="UP001162164"/>
    </source>
</evidence>
<evidence type="ECO:0000313" key="1">
    <source>
        <dbReference type="EMBL" id="KAJ8979680.1"/>
    </source>
</evidence>
<accession>A0ABQ9JNP4</accession>
<protein>
    <recommendedName>
        <fullName evidence="3">Transposable element P transposase</fullName>
    </recommendedName>
</protein>
<reference evidence="1" key="1">
    <citation type="journal article" date="2023" name="Insect Mol. Biol.">
        <title>Genome sequencing provides insights into the evolution of gene families encoding plant cell wall-degrading enzymes in longhorned beetles.</title>
        <authorList>
            <person name="Shin N.R."/>
            <person name="Okamura Y."/>
            <person name="Kirsch R."/>
            <person name="Pauchet Y."/>
        </authorList>
    </citation>
    <scope>NUCLEOTIDE SEQUENCE</scope>
    <source>
        <strain evidence="1">MMC_N1</strain>
    </source>
</reference>
<organism evidence="1 2">
    <name type="scientific">Molorchus minor</name>
    <dbReference type="NCBI Taxonomy" id="1323400"/>
    <lineage>
        <taxon>Eukaryota</taxon>
        <taxon>Metazoa</taxon>
        <taxon>Ecdysozoa</taxon>
        <taxon>Arthropoda</taxon>
        <taxon>Hexapoda</taxon>
        <taxon>Insecta</taxon>
        <taxon>Pterygota</taxon>
        <taxon>Neoptera</taxon>
        <taxon>Endopterygota</taxon>
        <taxon>Coleoptera</taxon>
        <taxon>Polyphaga</taxon>
        <taxon>Cucujiformia</taxon>
        <taxon>Chrysomeloidea</taxon>
        <taxon>Cerambycidae</taxon>
        <taxon>Lamiinae</taxon>
        <taxon>Monochamini</taxon>
        <taxon>Molorchus</taxon>
    </lineage>
</organism>
<proteinExistence type="predicted"/>
<name>A0ABQ9JNP4_9CUCU</name>